<accession>A0ABS2M3Z7</accession>
<organism evidence="2 3">
    <name type="scientific">Micromonospora luteifusca</name>
    <dbReference type="NCBI Taxonomy" id="709860"/>
    <lineage>
        <taxon>Bacteria</taxon>
        <taxon>Bacillati</taxon>
        <taxon>Actinomycetota</taxon>
        <taxon>Actinomycetes</taxon>
        <taxon>Micromonosporales</taxon>
        <taxon>Micromonosporaceae</taxon>
        <taxon>Micromonospora</taxon>
    </lineage>
</organism>
<reference evidence="2 3" key="1">
    <citation type="submission" date="2021-01" db="EMBL/GenBank/DDBJ databases">
        <title>Sequencing the genomes of 1000 actinobacteria strains.</title>
        <authorList>
            <person name="Klenk H.-P."/>
        </authorList>
    </citation>
    <scope>NUCLEOTIDE SEQUENCE [LARGE SCALE GENOMIC DNA]</scope>
    <source>
        <strain evidence="2 3">DSM 100204</strain>
    </source>
</reference>
<sequence>MKATGALMMVLGIIAGIVLLLLPAKVSVLGTSMSCTPPVIQLVASDTGVSDDPITASVMQDCKRQSVVRCILGLAVFAVAVGGGAIMLVMGSGRRPDPQWVWDGYRWTSRV</sequence>
<proteinExistence type="predicted"/>
<dbReference type="EMBL" id="JAFBBP010000001">
    <property type="protein sequence ID" value="MBM7494949.1"/>
    <property type="molecule type" value="Genomic_DNA"/>
</dbReference>
<evidence type="ECO:0000256" key="1">
    <source>
        <dbReference type="SAM" id="Phobius"/>
    </source>
</evidence>
<keyword evidence="3" id="KW-1185">Reference proteome</keyword>
<keyword evidence="1" id="KW-1133">Transmembrane helix</keyword>
<dbReference type="Proteomes" id="UP000764837">
    <property type="component" value="Unassembled WGS sequence"/>
</dbReference>
<gene>
    <name evidence="2" type="ORF">JOD64_006171</name>
</gene>
<name>A0ABS2M3Z7_9ACTN</name>
<keyword evidence="1" id="KW-0472">Membrane</keyword>
<feature type="transmembrane region" description="Helical" evidence="1">
    <location>
        <begin position="6"/>
        <end position="24"/>
    </location>
</feature>
<keyword evidence="1" id="KW-0812">Transmembrane</keyword>
<evidence type="ECO:0000313" key="2">
    <source>
        <dbReference type="EMBL" id="MBM7494949.1"/>
    </source>
</evidence>
<comment type="caution">
    <text evidence="2">The sequence shown here is derived from an EMBL/GenBank/DDBJ whole genome shotgun (WGS) entry which is preliminary data.</text>
</comment>
<evidence type="ECO:0000313" key="3">
    <source>
        <dbReference type="Proteomes" id="UP000764837"/>
    </source>
</evidence>
<protein>
    <submittedName>
        <fullName evidence="2">Membrane protein</fullName>
    </submittedName>
</protein>
<feature type="transmembrane region" description="Helical" evidence="1">
    <location>
        <begin position="67"/>
        <end position="90"/>
    </location>
</feature>
<dbReference type="RefSeq" id="WP_204945462.1">
    <property type="nucleotide sequence ID" value="NZ_JAFBBP010000001.1"/>
</dbReference>